<evidence type="ECO:0000313" key="5">
    <source>
        <dbReference type="Proteomes" id="UP000001941"/>
    </source>
</evidence>
<dbReference type="STRING" id="323259.Mhun_0460"/>
<gene>
    <name evidence="4" type="ordered locus">Mhun_0460</name>
</gene>
<accession>Q2FML2</accession>
<feature type="binding site" evidence="3">
    <location>
        <position position="246"/>
    </location>
    <ligand>
        <name>Mg(2+)</name>
        <dbReference type="ChEBI" id="CHEBI:18420"/>
        <label>1</label>
    </ligand>
</feature>
<evidence type="ECO:0000256" key="1">
    <source>
        <dbReference type="ARBA" id="ARBA00010702"/>
    </source>
</evidence>
<dbReference type="InterPro" id="IPR036705">
    <property type="entry name" value="Ribosyl_crysJ1_sf"/>
</dbReference>
<dbReference type="EnsemblBacteria" id="ABD40222">
    <property type="protein sequence ID" value="ABD40222"/>
    <property type="gene ID" value="Mhun_0460"/>
</dbReference>
<protein>
    <submittedName>
        <fullName evidence="4">ADP-ribosylation/Crystallin J1</fullName>
    </submittedName>
</protein>
<keyword evidence="3" id="KW-0460">Magnesium</keyword>
<dbReference type="AlphaFoldDB" id="Q2FML2"/>
<dbReference type="PANTHER" id="PTHR16222:SF24">
    <property type="entry name" value="ADP-RIBOSYLHYDROLASE ARH3"/>
    <property type="match status" value="1"/>
</dbReference>
<dbReference type="InParanoid" id="Q2FML2"/>
<feature type="binding site" evidence="3">
    <location>
        <position position="248"/>
    </location>
    <ligand>
        <name>Mg(2+)</name>
        <dbReference type="ChEBI" id="CHEBI:18420"/>
        <label>1</label>
    </ligand>
</feature>
<dbReference type="HOGENOM" id="CLU_993108_0_0_2"/>
<feature type="binding site" evidence="3">
    <location>
        <position position="249"/>
    </location>
    <ligand>
        <name>Mg(2+)</name>
        <dbReference type="ChEBI" id="CHEBI:18420"/>
        <label>1</label>
    </ligand>
</feature>
<dbReference type="EMBL" id="CP000254">
    <property type="protein sequence ID" value="ABD40222.1"/>
    <property type="molecule type" value="Genomic_DNA"/>
</dbReference>
<dbReference type="InterPro" id="IPR050792">
    <property type="entry name" value="ADP-ribosylglycohydrolase"/>
</dbReference>
<keyword evidence="2" id="KW-0378">Hydrolase</keyword>
<comment type="similarity">
    <text evidence="1">Belongs to the ADP-ribosylglycohydrolase family.</text>
</comment>
<proteinExistence type="inferred from homology"/>
<dbReference type="eggNOG" id="arCOG04448">
    <property type="taxonomic scope" value="Archaea"/>
</dbReference>
<dbReference type="Proteomes" id="UP000001941">
    <property type="component" value="Chromosome"/>
</dbReference>
<dbReference type="PANTHER" id="PTHR16222">
    <property type="entry name" value="ADP-RIBOSYLGLYCOHYDROLASE"/>
    <property type="match status" value="1"/>
</dbReference>
<evidence type="ECO:0000256" key="3">
    <source>
        <dbReference type="PIRSR" id="PIRSR605502-1"/>
    </source>
</evidence>
<feature type="binding site" evidence="3">
    <location>
        <position position="39"/>
    </location>
    <ligand>
        <name>Mg(2+)</name>
        <dbReference type="ChEBI" id="CHEBI:18420"/>
        <label>1</label>
    </ligand>
</feature>
<dbReference type="FunCoup" id="Q2FML2">
    <property type="interactions" value="84"/>
</dbReference>
<dbReference type="GO" id="GO:0016787">
    <property type="term" value="F:hydrolase activity"/>
    <property type="evidence" value="ECO:0007669"/>
    <property type="project" value="UniProtKB-KW"/>
</dbReference>
<evidence type="ECO:0000313" key="4">
    <source>
        <dbReference type="EMBL" id="ABD40222.1"/>
    </source>
</evidence>
<feature type="binding site" evidence="3">
    <location>
        <position position="38"/>
    </location>
    <ligand>
        <name>Mg(2+)</name>
        <dbReference type="ChEBI" id="CHEBI:18420"/>
        <label>1</label>
    </ligand>
</feature>
<feature type="binding site" evidence="3">
    <location>
        <position position="40"/>
    </location>
    <ligand>
        <name>Mg(2+)</name>
        <dbReference type="ChEBI" id="CHEBI:18420"/>
        <label>1</label>
    </ligand>
</feature>
<sequence>MLLGIALGDACGASFENLSFQDATKKLEAEGIIPGRYTDDTQQALAIAEIMAFGDEITPFNLAKSFLTAYVRDPRQGYSRQTLRMLLSPDPQSFLKSISDHERSERKTDGAAMRAPPLGFFPDRKTVIKSAVLSASITHGHPDAIAATVAIALFAHERIYHETLFSELWAVIREEVREMSPDIIFWCDRCSGLVIPDREILLGEYAPYGVPYTESRIFLGVVIFLLAKYGNDPCRLLKEAIQLGGDTDTVAAVVLGIALVRGGEDSRIWDLVEGIEDGPYGREYVISIGNGLSDRFYPPIINDQNNVLSG</sequence>
<dbReference type="GO" id="GO:0046872">
    <property type="term" value="F:metal ion binding"/>
    <property type="evidence" value="ECO:0007669"/>
    <property type="project" value="UniProtKB-KW"/>
</dbReference>
<keyword evidence="3" id="KW-0479">Metal-binding</keyword>
<comment type="cofactor">
    <cofactor evidence="3">
        <name>Mg(2+)</name>
        <dbReference type="ChEBI" id="CHEBI:18420"/>
    </cofactor>
    <text evidence="3">Binds 2 magnesium ions per subunit.</text>
</comment>
<reference evidence="5" key="1">
    <citation type="journal article" date="2016" name="Stand. Genomic Sci.">
        <title>Complete genome sequence of Methanospirillum hungatei type strain JF1.</title>
        <authorList>
            <person name="Gunsalus R.P."/>
            <person name="Cook L.E."/>
            <person name="Crable B."/>
            <person name="Rohlin L."/>
            <person name="McDonald E."/>
            <person name="Mouttaki H."/>
            <person name="Sieber J.R."/>
            <person name="Poweleit N."/>
            <person name="Zhou H."/>
            <person name="Lapidus A.L."/>
            <person name="Daligault H.E."/>
            <person name="Land M."/>
            <person name="Gilna P."/>
            <person name="Ivanova N."/>
            <person name="Kyrpides N."/>
            <person name="Culley D.E."/>
            <person name="McInerney M.J."/>
        </authorList>
    </citation>
    <scope>NUCLEOTIDE SEQUENCE [LARGE SCALE GENOMIC DNA]</scope>
    <source>
        <strain evidence="5">ATCC 27890 / DSM 864 / NBRC 100397 / JF-1</strain>
    </source>
</reference>
<evidence type="ECO:0000256" key="2">
    <source>
        <dbReference type="ARBA" id="ARBA00022801"/>
    </source>
</evidence>
<dbReference type="Gene3D" id="1.10.4080.10">
    <property type="entry name" value="ADP-ribosylation/Crystallin J1"/>
    <property type="match status" value="1"/>
</dbReference>
<keyword evidence="5" id="KW-1185">Reference proteome</keyword>
<dbReference type="Pfam" id="PF03747">
    <property type="entry name" value="ADP_ribosyl_GH"/>
    <property type="match status" value="1"/>
</dbReference>
<dbReference type="InterPro" id="IPR005502">
    <property type="entry name" value="Ribosyl_crysJ1"/>
</dbReference>
<organism evidence="4 5">
    <name type="scientific">Methanospirillum hungatei JF-1 (strain ATCC 27890 / DSM 864 / NBRC 100397 / JF-1)</name>
    <dbReference type="NCBI Taxonomy" id="323259"/>
    <lineage>
        <taxon>Archaea</taxon>
        <taxon>Methanobacteriati</taxon>
        <taxon>Methanobacteriota</taxon>
        <taxon>Stenosarchaea group</taxon>
        <taxon>Methanomicrobia</taxon>
        <taxon>Methanomicrobiales</taxon>
        <taxon>Methanospirillaceae</taxon>
        <taxon>Methanospirillum</taxon>
    </lineage>
</organism>
<name>Q2FML2_METHJ</name>
<dbReference type="KEGG" id="mhu:Mhun_0460"/>
<dbReference type="SUPFAM" id="SSF101478">
    <property type="entry name" value="ADP-ribosylglycohydrolase"/>
    <property type="match status" value="1"/>
</dbReference>